<evidence type="ECO:0000313" key="2">
    <source>
        <dbReference type="EMBL" id="KAF6042703.1"/>
    </source>
</evidence>
<proteinExistence type="predicted"/>
<sequence length="879" mass="103923">MASVDFTPIGKRRPNTKFQVIRGHNADENRPNYRNLFHTLKDSTNINHDAGDFSFDTTQEWENDLRKPSPMKRHQKTTRRETVFENVGLGVNQSEELIHRLESEALSWKIKYKDLLSVVEQMDVDNDMIEANAKLRSQLKLLEERLIKSENNGQNEKYLLELEHKDKMMHEMVEDMERMERKLNDADDTDLRHECFELKKKINVYEKKLREYEELTLDKQQQSQEDNQDIKRLKHLIKENDQIHESELHHLKSLLESAELKLDVAEREIQSLRENAVNTSNVKRHFHSDLDKLTSDKQELRKQLDGQVKKSQHLQLQLDEAERTNRDLLRQVEHEREKSSKLGIDLRQSNNDNRSLVDKLDKEKERVKDLVNELHVAQRKIENGKQEHAELDLLLKEAISKNARHDHTAIDRANGLQKENAILQDKVKQLASHCQDLEAEMDSIKTRFNNKDKVFLKQQTELRTLEEVNLRLVDDHAKLVSANESLSKEVENLKSDLQRCIHEIADLENHNDIEDEQRVSRLMSNERALKEEVMSLSKLAIQLEDELDRFKEREQSHRELFDENKDLFDDNKELVRKLKELQRILEDLGVSSKEELEIFETNVRDRIVAMKNDLKDSDTLVRKLENELQKSHEEIRFLEGRVVNKEEELRSVENLLKSEKKEEEESAVHAYQEFQLKKTREELNELTEQLRNTKLDRDAEVAKIQNSCNDQVKELKQQLNDYKSQLSNTIKDYRQLTDKLFEYKTNLKLVGDIERAKYYTNECEYFKQRYRDTTLIARDFKFMYDFAINQIKSSRLKINDDSKLAVVGLYPEYVGGSTKPKPTFKGVATLVLAAVRLKRRTKFEKSKFKELNKTRKSLEDARMRFKEKKKPFVVGIKTM</sequence>
<evidence type="ECO:0000256" key="1">
    <source>
        <dbReference type="SAM" id="Coils"/>
    </source>
</evidence>
<organism evidence="2 3">
    <name type="scientific">Candida parapsilosis</name>
    <name type="common">Yeast</name>
    <dbReference type="NCBI Taxonomy" id="5480"/>
    <lineage>
        <taxon>Eukaryota</taxon>
        <taxon>Fungi</taxon>
        <taxon>Dikarya</taxon>
        <taxon>Ascomycota</taxon>
        <taxon>Saccharomycotina</taxon>
        <taxon>Pichiomycetes</taxon>
        <taxon>Debaryomycetaceae</taxon>
        <taxon>Candida/Lodderomyces clade</taxon>
        <taxon>Candida</taxon>
    </lineage>
</organism>
<feature type="coiled-coil region" evidence="1">
    <location>
        <begin position="132"/>
        <end position="387"/>
    </location>
</feature>
<comment type="caution">
    <text evidence="2">The sequence shown here is derived from an EMBL/GenBank/DDBJ whole genome shotgun (WGS) entry which is preliminary data.</text>
</comment>
<name>A0A8X7NH26_CANPA</name>
<reference evidence="2" key="1">
    <citation type="submission" date="2020-03" db="EMBL/GenBank/DDBJ databases">
        <title>FDA dAtabase for Regulatory Grade micrObial Sequences (FDA-ARGOS): Supporting development and validation of Infectious Disease Dx tests.</title>
        <authorList>
            <person name="Campos J."/>
            <person name="Goldberg B."/>
            <person name="Tallon L."/>
            <person name="Sadzewicz L."/>
            <person name="Vavikolanu K."/>
            <person name="Mehta A."/>
            <person name="Aluvathingal J."/>
            <person name="Nadendla S."/>
            <person name="Nandy P."/>
            <person name="Geyer C."/>
            <person name="Yan Y."/>
            <person name="Sichtig H."/>
        </authorList>
    </citation>
    <scope>NUCLEOTIDE SEQUENCE [LARGE SCALE GENOMIC DNA]</scope>
    <source>
        <strain evidence="2">FDAARGOS_652</strain>
    </source>
</reference>
<feature type="coiled-coil region" evidence="1">
    <location>
        <begin position="413"/>
        <end position="447"/>
    </location>
</feature>
<keyword evidence="1" id="KW-0175">Coiled coil</keyword>
<protein>
    <submittedName>
        <fullName evidence="2">Uncharacterized protein</fullName>
    </submittedName>
</protein>
<dbReference type="Proteomes" id="UP000590412">
    <property type="component" value="Unassembled WGS sequence"/>
</dbReference>
<evidence type="ECO:0000313" key="3">
    <source>
        <dbReference type="Proteomes" id="UP000590412"/>
    </source>
</evidence>
<feature type="coiled-coil region" evidence="1">
    <location>
        <begin position="476"/>
        <end position="739"/>
    </location>
</feature>
<gene>
    <name evidence="2" type="ORF">FOB60_005902</name>
</gene>
<accession>A0A8X7NH26</accession>
<dbReference type="AlphaFoldDB" id="A0A8X7NH26"/>
<dbReference type="EMBL" id="JABWAB010000014">
    <property type="protein sequence ID" value="KAF6042703.1"/>
    <property type="molecule type" value="Genomic_DNA"/>
</dbReference>